<feature type="non-terminal residue" evidence="3">
    <location>
        <position position="1"/>
    </location>
</feature>
<dbReference type="CDD" id="cd00397">
    <property type="entry name" value="DNA_BRE_C"/>
    <property type="match status" value="1"/>
</dbReference>
<evidence type="ECO:0000259" key="2">
    <source>
        <dbReference type="PROSITE" id="PS51898"/>
    </source>
</evidence>
<feature type="domain" description="Tyr recombinase" evidence="2">
    <location>
        <begin position="101"/>
        <end position="314"/>
    </location>
</feature>
<gene>
    <name evidence="3" type="ORF">FSP39_000898</name>
</gene>
<name>A0AA89BII8_PINIB</name>
<protein>
    <recommendedName>
        <fullName evidence="2">Tyr recombinase domain-containing protein</fullName>
    </recommendedName>
</protein>
<dbReference type="PANTHER" id="PTHR21446:SF12">
    <property type="entry name" value="POTASSIUM CHANNEL TETRAMERIZATION DOMAIN CONTAINING 1"/>
    <property type="match status" value="1"/>
</dbReference>
<organism evidence="3 4">
    <name type="scientific">Pinctada imbricata</name>
    <name type="common">Atlantic pearl-oyster</name>
    <name type="synonym">Pinctada martensii</name>
    <dbReference type="NCBI Taxonomy" id="66713"/>
    <lineage>
        <taxon>Eukaryota</taxon>
        <taxon>Metazoa</taxon>
        <taxon>Spiralia</taxon>
        <taxon>Lophotrochozoa</taxon>
        <taxon>Mollusca</taxon>
        <taxon>Bivalvia</taxon>
        <taxon>Autobranchia</taxon>
        <taxon>Pteriomorphia</taxon>
        <taxon>Pterioida</taxon>
        <taxon>Pterioidea</taxon>
        <taxon>Pteriidae</taxon>
        <taxon>Pinctada</taxon>
    </lineage>
</organism>
<keyword evidence="4" id="KW-1185">Reference proteome</keyword>
<keyword evidence="1" id="KW-0233">DNA recombination</keyword>
<proteinExistence type="predicted"/>
<comment type="caution">
    <text evidence="3">The sequence shown here is derived from an EMBL/GenBank/DDBJ whole genome shotgun (WGS) entry which is preliminary data.</text>
</comment>
<dbReference type="EMBL" id="VSWD01000013">
    <property type="protein sequence ID" value="KAK3083661.1"/>
    <property type="molecule type" value="Genomic_DNA"/>
</dbReference>
<dbReference type="InterPro" id="IPR013762">
    <property type="entry name" value="Integrase-like_cat_sf"/>
</dbReference>
<evidence type="ECO:0000313" key="4">
    <source>
        <dbReference type="Proteomes" id="UP001186944"/>
    </source>
</evidence>
<dbReference type="GO" id="GO:0003677">
    <property type="term" value="F:DNA binding"/>
    <property type="evidence" value="ECO:0007669"/>
    <property type="project" value="InterPro"/>
</dbReference>
<dbReference type="InterPro" id="IPR002104">
    <property type="entry name" value="Integrase_catalytic"/>
</dbReference>
<dbReference type="Proteomes" id="UP001186944">
    <property type="component" value="Unassembled WGS sequence"/>
</dbReference>
<dbReference type="PANTHER" id="PTHR21446">
    <property type="entry name" value="DUF3504 DOMAIN-CONTAINING PROTEIN"/>
    <property type="match status" value="1"/>
</dbReference>
<dbReference type="Gene3D" id="1.10.443.10">
    <property type="entry name" value="Intergrase catalytic core"/>
    <property type="match status" value="1"/>
</dbReference>
<evidence type="ECO:0000256" key="1">
    <source>
        <dbReference type="ARBA" id="ARBA00023172"/>
    </source>
</evidence>
<dbReference type="InterPro" id="IPR052787">
    <property type="entry name" value="MAVS"/>
</dbReference>
<dbReference type="InterPro" id="IPR011010">
    <property type="entry name" value="DNA_brk_join_enz"/>
</dbReference>
<evidence type="ECO:0000313" key="3">
    <source>
        <dbReference type="EMBL" id="KAK3083661.1"/>
    </source>
</evidence>
<dbReference type="GO" id="GO:0006310">
    <property type="term" value="P:DNA recombination"/>
    <property type="evidence" value="ECO:0007669"/>
    <property type="project" value="UniProtKB-KW"/>
</dbReference>
<dbReference type="PROSITE" id="PS51898">
    <property type="entry name" value="TYR_RECOMBINASE"/>
    <property type="match status" value="1"/>
</dbReference>
<dbReference type="GO" id="GO:0015074">
    <property type="term" value="P:DNA integration"/>
    <property type="evidence" value="ECO:0007669"/>
    <property type="project" value="InterPro"/>
</dbReference>
<dbReference type="Pfam" id="PF00589">
    <property type="entry name" value="Phage_integrase"/>
    <property type="match status" value="1"/>
</dbReference>
<reference evidence="3" key="1">
    <citation type="submission" date="2019-08" db="EMBL/GenBank/DDBJ databases">
        <title>The improved chromosome-level genome for the pearl oyster Pinctada fucata martensii using PacBio sequencing and Hi-C.</title>
        <authorList>
            <person name="Zheng Z."/>
        </authorList>
    </citation>
    <scope>NUCLEOTIDE SEQUENCE</scope>
    <source>
        <strain evidence="3">ZZ-2019</strain>
        <tissue evidence="3">Adductor muscle</tissue>
    </source>
</reference>
<accession>A0AA89BII8</accession>
<dbReference type="SUPFAM" id="SSF56349">
    <property type="entry name" value="DNA breaking-rejoining enzymes"/>
    <property type="match status" value="1"/>
</dbReference>
<dbReference type="AlphaFoldDB" id="A0AA89BII8"/>
<sequence>SPLFFIEWLCDRNLDPNFEDLPIDQLDNTLRRFYAEVRNSDGEYYSKSTFVGVRASINRHIRGHPYSKPFSLLESKEFPKSNTMFLAMLKKIKKEGCDKTKHHLPISEADLEILRNCGVFSTDCPKSLQRKVWFDITLNFARRGRENLRQLKFDCFNFAQDENGCEYVEMAYNESTKNHQGDNLKDRDFECRPRMYASGGASCPISSLRKYLELRNPKTDHLFQRPKDSVQNGVWYNSAPIGERTLNDMMKVISKDAGLSRVYTNHCVRATTITLLSHAGVETREIMKISGHRNESSIRSYNTDSSSSQKRAYSGIIQGQKPALPPSAAAGSEQQMLQLQNRNQVPAVIDQRHFANSYGFLNQVANHRQFDIHNSVVHVHNYYGGNQSA</sequence>